<gene>
    <name evidence="1" type="ORF">BACCOPRO_03140</name>
</gene>
<comment type="caution">
    <text evidence="1">The sequence shown here is derived from an EMBL/GenBank/DDBJ whole genome shotgun (WGS) entry which is preliminary data.</text>
</comment>
<name>S0FB16_9BACT</name>
<dbReference type="AlphaFoldDB" id="S0FB16"/>
<evidence type="ECO:0000313" key="1">
    <source>
        <dbReference type="EMBL" id="EEF77618.1"/>
    </source>
</evidence>
<accession>S0FB16</accession>
<organism evidence="1 2">
    <name type="scientific">Phocaeicola coprophilus DSM 18228 = JCM 13818</name>
    <dbReference type="NCBI Taxonomy" id="547042"/>
    <lineage>
        <taxon>Bacteria</taxon>
        <taxon>Pseudomonadati</taxon>
        <taxon>Bacteroidota</taxon>
        <taxon>Bacteroidia</taxon>
        <taxon>Bacteroidales</taxon>
        <taxon>Bacteroidaceae</taxon>
        <taxon>Phocaeicola</taxon>
    </lineage>
</organism>
<evidence type="ECO:0000313" key="2">
    <source>
        <dbReference type="Proteomes" id="UP000014073"/>
    </source>
</evidence>
<dbReference type="Proteomes" id="UP000014073">
    <property type="component" value="Unassembled WGS sequence"/>
</dbReference>
<dbReference type="HOGENOM" id="CLU_2858272_0_0_10"/>
<dbReference type="EMBL" id="ACBW01000198">
    <property type="protein sequence ID" value="EEF77618.1"/>
    <property type="molecule type" value="Genomic_DNA"/>
</dbReference>
<sequence length="64" mass="7041">MTLDLSVTLISDSGCSGLEKSIYDAETVSSLDSVSVTSVRILNNSFLWRFPLQIECTDPFIVIL</sequence>
<protein>
    <submittedName>
        <fullName evidence="1">Uncharacterized protein</fullName>
    </submittedName>
</protein>
<reference evidence="1 2" key="1">
    <citation type="submission" date="2008-12" db="EMBL/GenBank/DDBJ databases">
        <authorList>
            <person name="Fulton L."/>
            <person name="Clifton S."/>
            <person name="Fulton B."/>
            <person name="Xu J."/>
            <person name="Minx P."/>
            <person name="Pepin K.H."/>
            <person name="Johnson M."/>
            <person name="Bhonagiri V."/>
            <person name="Nash W.E."/>
            <person name="Mardis E.R."/>
            <person name="Wilson R.K."/>
        </authorList>
    </citation>
    <scope>NUCLEOTIDE SEQUENCE [LARGE SCALE GENOMIC DNA]</scope>
    <source>
        <strain evidence="1 2">DSM 18228</strain>
    </source>
</reference>
<keyword evidence="2" id="KW-1185">Reference proteome</keyword>
<proteinExistence type="predicted"/>